<keyword evidence="1" id="KW-0833">Ubl conjugation pathway</keyword>
<dbReference type="GO" id="GO:0031146">
    <property type="term" value="P:SCF-dependent proteasomal ubiquitin-dependent protein catabolic process"/>
    <property type="evidence" value="ECO:0007669"/>
    <property type="project" value="TreeGrafter"/>
</dbReference>
<dbReference type="OrthoDB" id="3219396at2759"/>
<organism evidence="3 4">
    <name type="scientific">Clytia hemisphaerica</name>
    <dbReference type="NCBI Taxonomy" id="252671"/>
    <lineage>
        <taxon>Eukaryota</taxon>
        <taxon>Metazoa</taxon>
        <taxon>Cnidaria</taxon>
        <taxon>Hydrozoa</taxon>
        <taxon>Hydroidolina</taxon>
        <taxon>Leptothecata</taxon>
        <taxon>Obeliida</taxon>
        <taxon>Clytiidae</taxon>
        <taxon>Clytia</taxon>
    </lineage>
</organism>
<evidence type="ECO:0000256" key="1">
    <source>
        <dbReference type="ARBA" id="ARBA00022786"/>
    </source>
</evidence>
<evidence type="ECO:0000259" key="2">
    <source>
        <dbReference type="PROSITE" id="PS50181"/>
    </source>
</evidence>
<dbReference type="Pfam" id="PF12937">
    <property type="entry name" value="F-box-like"/>
    <property type="match status" value="1"/>
</dbReference>
<keyword evidence="4" id="KW-1185">Reference proteome</keyword>
<dbReference type="SMART" id="SM00367">
    <property type="entry name" value="LRR_CC"/>
    <property type="match status" value="5"/>
</dbReference>
<dbReference type="InterPro" id="IPR006553">
    <property type="entry name" value="Leu-rich_rpt_Cys-con_subtyp"/>
</dbReference>
<dbReference type="InterPro" id="IPR001810">
    <property type="entry name" value="F-box_dom"/>
</dbReference>
<dbReference type="SUPFAM" id="SSF52047">
    <property type="entry name" value="RNI-like"/>
    <property type="match status" value="1"/>
</dbReference>
<evidence type="ECO:0000313" key="3">
    <source>
        <dbReference type="EnsemblMetazoa" id="CLYHEMP005532.1"/>
    </source>
</evidence>
<reference evidence="3" key="1">
    <citation type="submission" date="2021-01" db="UniProtKB">
        <authorList>
            <consortium name="EnsemblMetazoa"/>
        </authorList>
    </citation>
    <scope>IDENTIFICATION</scope>
</reference>
<dbReference type="AlphaFoldDB" id="A0A7M5UTF5"/>
<dbReference type="GO" id="GO:0019005">
    <property type="term" value="C:SCF ubiquitin ligase complex"/>
    <property type="evidence" value="ECO:0007669"/>
    <property type="project" value="TreeGrafter"/>
</dbReference>
<dbReference type="InterPro" id="IPR036047">
    <property type="entry name" value="F-box-like_dom_sf"/>
</dbReference>
<dbReference type="InterPro" id="IPR032675">
    <property type="entry name" value="LRR_dom_sf"/>
</dbReference>
<proteinExistence type="predicted"/>
<dbReference type="GeneID" id="136798451"/>
<evidence type="ECO:0000313" key="4">
    <source>
        <dbReference type="Proteomes" id="UP000594262"/>
    </source>
</evidence>
<sequence>MFTGSHKQKIERQKALAEVDKANEKAIISQLPDVILVHIFQYLDTLTLVSASLVCRRWYHVCGDNALTTTFDMRTSPRSLKQLWMISRRKLTKNTVAVHIRGKSNFNKTMENLTEAYLEDLFKRCDQLTSLSFECFDFTKVPLANIVHPQSEGLIHLSLRESMLPMKWFEGLEHGNLLPNLQTLDLHTCSKVANNDLQAISYLKSLERLVLCNCYRISARGIPTLVTNLRSLKHLDFSGCPGINNVALFHLAKLELTELLLRFCHLLTDYGINELFRDTSCTKKTLRKLDLYSCHELTDKCFENVIKGNQLTDLNVGGCNKLTREKVDCFKELFPECVLQSGPVNSDDDQCDKDENDFHACKRMRISAH</sequence>
<dbReference type="RefSeq" id="XP_066911162.1">
    <property type="nucleotide sequence ID" value="XM_067055061.1"/>
</dbReference>
<dbReference type="Pfam" id="PF25372">
    <property type="entry name" value="DUF7885"/>
    <property type="match status" value="1"/>
</dbReference>
<dbReference type="PROSITE" id="PS50181">
    <property type="entry name" value="FBOX"/>
    <property type="match status" value="1"/>
</dbReference>
<feature type="domain" description="F-box" evidence="2">
    <location>
        <begin position="25"/>
        <end position="71"/>
    </location>
</feature>
<dbReference type="Gene3D" id="3.80.10.10">
    <property type="entry name" value="Ribonuclease Inhibitor"/>
    <property type="match status" value="3"/>
</dbReference>
<dbReference type="PANTHER" id="PTHR13318">
    <property type="entry name" value="PARTNER OF PAIRED, ISOFORM B-RELATED"/>
    <property type="match status" value="1"/>
</dbReference>
<dbReference type="SUPFAM" id="SSF81383">
    <property type="entry name" value="F-box domain"/>
    <property type="match status" value="1"/>
</dbReference>
<protein>
    <recommendedName>
        <fullName evidence="2">F-box domain-containing protein</fullName>
    </recommendedName>
</protein>
<dbReference type="EnsemblMetazoa" id="CLYHEMT005532.1">
    <property type="protein sequence ID" value="CLYHEMP005532.1"/>
    <property type="gene ID" value="CLYHEMG005532"/>
</dbReference>
<dbReference type="SMART" id="SM00256">
    <property type="entry name" value="FBOX"/>
    <property type="match status" value="1"/>
</dbReference>
<accession>A0A7M5UTF5</accession>
<dbReference type="InterPro" id="IPR057207">
    <property type="entry name" value="FBXL15_LRR"/>
</dbReference>
<name>A0A7M5UTF5_9CNID</name>
<dbReference type="Proteomes" id="UP000594262">
    <property type="component" value="Unplaced"/>
</dbReference>
<dbReference type="PANTHER" id="PTHR13318:SF247">
    <property type="entry name" value="GH16156P"/>
    <property type="match status" value="1"/>
</dbReference>